<dbReference type="GO" id="GO:0005737">
    <property type="term" value="C:cytoplasm"/>
    <property type="evidence" value="ECO:0007669"/>
    <property type="project" value="UniProtKB-ARBA"/>
</dbReference>
<evidence type="ECO:0000256" key="7">
    <source>
        <dbReference type="ARBA" id="ARBA00013188"/>
    </source>
</evidence>
<dbReference type="GO" id="GO:0006098">
    <property type="term" value="P:pentose-phosphate shunt"/>
    <property type="evidence" value="ECO:0007669"/>
    <property type="project" value="UniProtKB-UniRule"/>
</dbReference>
<evidence type="ECO:0000256" key="12">
    <source>
        <dbReference type="PIRSR" id="PIRSR001461-2"/>
    </source>
</evidence>
<dbReference type="NCBIfam" id="NF004076">
    <property type="entry name" value="PRK05581.1-4"/>
    <property type="match status" value="1"/>
</dbReference>
<comment type="caution">
    <text evidence="14">The sequence shown here is derived from an EMBL/GenBank/DDBJ whole genome shotgun (WGS) entry which is preliminary data.</text>
</comment>
<proteinExistence type="inferred from homology"/>
<dbReference type="AlphaFoldDB" id="A0A150QBZ1"/>
<comment type="cofactor">
    <cofactor evidence="3">
        <name>Co(2+)</name>
        <dbReference type="ChEBI" id="CHEBI:48828"/>
    </cofactor>
</comment>
<feature type="binding site" evidence="12">
    <location>
        <position position="69"/>
    </location>
    <ligand>
        <name>a divalent metal cation</name>
        <dbReference type="ChEBI" id="CHEBI:60240"/>
    </ligand>
</feature>
<comment type="cofactor">
    <cofactor evidence="4">
        <name>Zn(2+)</name>
        <dbReference type="ChEBI" id="CHEBI:29105"/>
    </cofactor>
</comment>
<evidence type="ECO:0000256" key="4">
    <source>
        <dbReference type="ARBA" id="ARBA00001947"/>
    </source>
</evidence>
<feature type="binding site" evidence="12">
    <location>
        <position position="36"/>
    </location>
    <ligand>
        <name>a divalent metal cation</name>
        <dbReference type="ChEBI" id="CHEBI:60240"/>
    </ligand>
</feature>
<feature type="binding site" evidence="13">
    <location>
        <position position="69"/>
    </location>
    <ligand>
        <name>substrate</name>
    </ligand>
</feature>
<evidence type="ECO:0000313" key="15">
    <source>
        <dbReference type="Proteomes" id="UP000075604"/>
    </source>
</evidence>
<keyword evidence="12" id="KW-0862">Zinc</keyword>
<feature type="binding site" evidence="13">
    <location>
        <position position="11"/>
    </location>
    <ligand>
        <name>substrate</name>
    </ligand>
</feature>
<feature type="binding site" evidence="13">
    <location>
        <begin position="200"/>
        <end position="201"/>
    </location>
    <ligand>
        <name>substrate</name>
    </ligand>
</feature>
<reference evidence="14 15" key="1">
    <citation type="submission" date="2014-02" db="EMBL/GenBank/DDBJ databases">
        <title>The small core and large imbalanced accessory genome model reveals a collaborative survival strategy of Sorangium cellulosum strains in nature.</title>
        <authorList>
            <person name="Han K."/>
            <person name="Peng R."/>
            <person name="Blom J."/>
            <person name="Li Y.-Z."/>
        </authorList>
    </citation>
    <scope>NUCLEOTIDE SEQUENCE [LARGE SCALE GENOMIC DNA]</scope>
    <source>
        <strain evidence="14 15">So0157-18</strain>
    </source>
</reference>
<gene>
    <name evidence="14" type="ORF">BE04_39155</name>
</gene>
<dbReference type="Gene3D" id="3.20.20.70">
    <property type="entry name" value="Aldolase class I"/>
    <property type="match status" value="1"/>
</dbReference>
<evidence type="ECO:0000256" key="9">
    <source>
        <dbReference type="ARBA" id="ARBA00023235"/>
    </source>
</evidence>
<evidence type="ECO:0000256" key="11">
    <source>
        <dbReference type="PIRSR" id="PIRSR001461-1"/>
    </source>
</evidence>
<evidence type="ECO:0000256" key="1">
    <source>
        <dbReference type="ARBA" id="ARBA00001782"/>
    </source>
</evidence>
<dbReference type="InterPro" id="IPR013785">
    <property type="entry name" value="Aldolase_TIM"/>
</dbReference>
<keyword evidence="8 12" id="KW-0479">Metal-binding</keyword>
<evidence type="ECO:0000256" key="10">
    <source>
        <dbReference type="NCBIfam" id="TIGR01163"/>
    </source>
</evidence>
<comment type="cofactor">
    <cofactor evidence="2">
        <name>Mn(2+)</name>
        <dbReference type="ChEBI" id="CHEBI:29035"/>
    </cofactor>
</comment>
<evidence type="ECO:0000256" key="2">
    <source>
        <dbReference type="ARBA" id="ARBA00001936"/>
    </source>
</evidence>
<organism evidence="14 15">
    <name type="scientific">Sorangium cellulosum</name>
    <name type="common">Polyangium cellulosum</name>
    <dbReference type="NCBI Taxonomy" id="56"/>
    <lineage>
        <taxon>Bacteria</taxon>
        <taxon>Pseudomonadati</taxon>
        <taxon>Myxococcota</taxon>
        <taxon>Polyangia</taxon>
        <taxon>Polyangiales</taxon>
        <taxon>Polyangiaceae</taxon>
        <taxon>Sorangium</taxon>
    </lineage>
</organism>
<dbReference type="EMBL" id="JELX01000438">
    <property type="protein sequence ID" value="KYF65402.1"/>
    <property type="molecule type" value="Genomic_DNA"/>
</dbReference>
<dbReference type="GO" id="GO:0005975">
    <property type="term" value="P:carbohydrate metabolic process"/>
    <property type="evidence" value="ECO:0007669"/>
    <property type="project" value="InterPro"/>
</dbReference>
<comment type="similarity">
    <text evidence="6">Belongs to the ribulose-phosphate 3-epimerase family.</text>
</comment>
<dbReference type="PROSITE" id="PS01085">
    <property type="entry name" value="RIBUL_P_3_EPIMER_1"/>
    <property type="match status" value="1"/>
</dbReference>
<dbReference type="InterPro" id="IPR000056">
    <property type="entry name" value="Ribul_P_3_epim-like"/>
</dbReference>
<evidence type="ECO:0000256" key="13">
    <source>
        <dbReference type="PIRSR" id="PIRSR001461-3"/>
    </source>
</evidence>
<comment type="catalytic activity">
    <reaction evidence="1">
        <text>D-ribulose 5-phosphate = D-xylulose 5-phosphate</text>
        <dbReference type="Rhea" id="RHEA:13677"/>
        <dbReference type="ChEBI" id="CHEBI:57737"/>
        <dbReference type="ChEBI" id="CHEBI:58121"/>
        <dbReference type="EC" id="5.1.3.1"/>
    </reaction>
</comment>
<dbReference type="HAMAP" id="MF_02227">
    <property type="entry name" value="RPE"/>
    <property type="match status" value="1"/>
</dbReference>
<feature type="active site" description="Proton donor" evidence="11">
    <location>
        <position position="178"/>
    </location>
</feature>
<dbReference type="PIRSF" id="PIRSF001461">
    <property type="entry name" value="RPE"/>
    <property type="match status" value="1"/>
</dbReference>
<evidence type="ECO:0000256" key="3">
    <source>
        <dbReference type="ARBA" id="ARBA00001941"/>
    </source>
</evidence>
<evidence type="ECO:0000313" key="14">
    <source>
        <dbReference type="EMBL" id="KYF65402.1"/>
    </source>
</evidence>
<dbReference type="PANTHER" id="PTHR11749">
    <property type="entry name" value="RIBULOSE-5-PHOSPHATE-3-EPIMERASE"/>
    <property type="match status" value="1"/>
</dbReference>
<dbReference type="FunFam" id="3.20.20.70:FF:000004">
    <property type="entry name" value="Ribulose-phosphate 3-epimerase"/>
    <property type="match status" value="1"/>
</dbReference>
<sequence>MRHDKIIVAPSILSADFGRLAEEVRAAEAAGADWIHVDVMDGRFVPNITIGPLVVRAVRAATRLPLDVHLMIVEPERYVDEFAAAGADRISVHVEASPHLHRTIHQIREAGARPGVVLNPHTSEESIRHVLPDLDLVLVMSVNPGFGGQRFIPASLSKLRSLRQAIDQAGLDIALEVDGGVAPSTSGQVVAAGARALVAGSAVFGVVTPGEELSFD</sequence>
<dbReference type="SUPFAM" id="SSF51366">
    <property type="entry name" value="Ribulose-phoshate binding barrel"/>
    <property type="match status" value="1"/>
</dbReference>
<evidence type="ECO:0000256" key="5">
    <source>
        <dbReference type="ARBA" id="ARBA00001954"/>
    </source>
</evidence>
<feature type="non-terminal residue" evidence="14">
    <location>
        <position position="216"/>
    </location>
</feature>
<name>A0A150QBZ1_SORCE</name>
<dbReference type="GO" id="GO:0046872">
    <property type="term" value="F:metal ion binding"/>
    <property type="evidence" value="ECO:0007669"/>
    <property type="project" value="UniProtKB-KW"/>
</dbReference>
<keyword evidence="9" id="KW-0413">Isomerase</keyword>
<keyword evidence="12" id="KW-0170">Cobalt</keyword>
<dbReference type="Pfam" id="PF00834">
    <property type="entry name" value="Ribul_P_3_epim"/>
    <property type="match status" value="1"/>
</dbReference>
<feature type="active site" description="Proton acceptor" evidence="11">
    <location>
        <position position="38"/>
    </location>
</feature>
<evidence type="ECO:0000256" key="6">
    <source>
        <dbReference type="ARBA" id="ARBA00009541"/>
    </source>
</evidence>
<dbReference type="CDD" id="cd00429">
    <property type="entry name" value="RPE"/>
    <property type="match status" value="1"/>
</dbReference>
<dbReference type="InterPro" id="IPR026019">
    <property type="entry name" value="Ribul_P_3_epim"/>
</dbReference>
<feature type="binding site" evidence="12">
    <location>
        <position position="178"/>
    </location>
    <ligand>
        <name>a divalent metal cation</name>
        <dbReference type="ChEBI" id="CHEBI:60240"/>
    </ligand>
</feature>
<comment type="cofactor">
    <cofactor evidence="5">
        <name>Fe(2+)</name>
        <dbReference type="ChEBI" id="CHEBI:29033"/>
    </cofactor>
</comment>
<feature type="binding site" evidence="13">
    <location>
        <begin position="145"/>
        <end position="148"/>
    </location>
    <ligand>
        <name>substrate</name>
    </ligand>
</feature>
<keyword evidence="12" id="KW-0464">Manganese</keyword>
<protein>
    <recommendedName>
        <fullName evidence="7 10">Ribulose-phosphate 3-epimerase</fullName>
        <ecNumber evidence="7 10">5.1.3.1</ecNumber>
    </recommendedName>
</protein>
<accession>A0A150QBZ1</accession>
<feature type="binding site" evidence="13">
    <location>
        <position position="180"/>
    </location>
    <ligand>
        <name>substrate</name>
    </ligand>
</feature>
<evidence type="ECO:0000256" key="8">
    <source>
        <dbReference type="ARBA" id="ARBA00022723"/>
    </source>
</evidence>
<dbReference type="GO" id="GO:0004750">
    <property type="term" value="F:D-ribulose-phosphate 3-epimerase activity"/>
    <property type="evidence" value="ECO:0007669"/>
    <property type="project" value="UniProtKB-UniRule"/>
</dbReference>
<dbReference type="NCBIfam" id="TIGR01163">
    <property type="entry name" value="rpe"/>
    <property type="match status" value="1"/>
</dbReference>
<dbReference type="Proteomes" id="UP000075604">
    <property type="component" value="Unassembled WGS sequence"/>
</dbReference>
<feature type="binding site" evidence="12">
    <location>
        <position position="38"/>
    </location>
    <ligand>
        <name>a divalent metal cation</name>
        <dbReference type="ChEBI" id="CHEBI:60240"/>
    </ligand>
</feature>
<dbReference type="EC" id="5.1.3.1" evidence="7 10"/>
<dbReference type="InterPro" id="IPR011060">
    <property type="entry name" value="RibuloseP-bd_barrel"/>
</dbReference>
<comment type="cofactor">
    <cofactor evidence="12">
        <name>a divalent metal cation</name>
        <dbReference type="ChEBI" id="CHEBI:60240"/>
    </cofactor>
    <text evidence="12">Binds 1 divalent metal cation per subunit.</text>
</comment>
<dbReference type="PROSITE" id="PS01086">
    <property type="entry name" value="RIBUL_P_3_EPIMER_2"/>
    <property type="match status" value="1"/>
</dbReference>